<proteinExistence type="predicted"/>
<keyword evidence="1" id="KW-0548">Nucleotidyltransferase</keyword>
<evidence type="ECO:0000313" key="2">
    <source>
        <dbReference type="Proteomes" id="UP000325315"/>
    </source>
</evidence>
<organism evidence="1 2">
    <name type="scientific">Gossypium australe</name>
    <dbReference type="NCBI Taxonomy" id="47621"/>
    <lineage>
        <taxon>Eukaryota</taxon>
        <taxon>Viridiplantae</taxon>
        <taxon>Streptophyta</taxon>
        <taxon>Embryophyta</taxon>
        <taxon>Tracheophyta</taxon>
        <taxon>Spermatophyta</taxon>
        <taxon>Magnoliopsida</taxon>
        <taxon>eudicotyledons</taxon>
        <taxon>Gunneridae</taxon>
        <taxon>Pentapetalae</taxon>
        <taxon>rosids</taxon>
        <taxon>malvids</taxon>
        <taxon>Malvales</taxon>
        <taxon>Malvaceae</taxon>
        <taxon>Malvoideae</taxon>
        <taxon>Gossypium</taxon>
    </lineage>
</organism>
<keyword evidence="2" id="KW-1185">Reference proteome</keyword>
<dbReference type="PANTHER" id="PTHR46890">
    <property type="entry name" value="NON-LTR RETROLELEMENT REVERSE TRANSCRIPTASE-LIKE PROTEIN-RELATED"/>
    <property type="match status" value="1"/>
</dbReference>
<reference evidence="2" key="1">
    <citation type="journal article" date="2019" name="Plant Biotechnol. J.">
        <title>Genome sequencing of the Australian wild diploid species Gossypium australe highlights disease resistance and delayed gland morphogenesis.</title>
        <authorList>
            <person name="Cai Y."/>
            <person name="Cai X."/>
            <person name="Wang Q."/>
            <person name="Wang P."/>
            <person name="Zhang Y."/>
            <person name="Cai C."/>
            <person name="Xu Y."/>
            <person name="Wang K."/>
            <person name="Zhou Z."/>
            <person name="Wang C."/>
            <person name="Geng S."/>
            <person name="Li B."/>
            <person name="Dong Q."/>
            <person name="Hou Y."/>
            <person name="Wang H."/>
            <person name="Ai P."/>
            <person name="Liu Z."/>
            <person name="Yi F."/>
            <person name="Sun M."/>
            <person name="An G."/>
            <person name="Cheng J."/>
            <person name="Zhang Y."/>
            <person name="Shi Q."/>
            <person name="Xie Y."/>
            <person name="Shi X."/>
            <person name="Chang Y."/>
            <person name="Huang F."/>
            <person name="Chen Y."/>
            <person name="Hong S."/>
            <person name="Mi L."/>
            <person name="Sun Q."/>
            <person name="Zhang L."/>
            <person name="Zhou B."/>
            <person name="Peng R."/>
            <person name="Zhang X."/>
            <person name="Liu F."/>
        </authorList>
    </citation>
    <scope>NUCLEOTIDE SEQUENCE [LARGE SCALE GENOMIC DNA]</scope>
    <source>
        <strain evidence="2">cv. PA1801</strain>
    </source>
</reference>
<comment type="caution">
    <text evidence="1">The sequence shown here is derived from an EMBL/GenBank/DDBJ whole genome shotgun (WGS) entry which is preliminary data.</text>
</comment>
<sequence>MTEKMLKLASDFFGNLFSALAMGTDERLFELIEKRITVDMNDNQLQQFIGEEITYAVKSMAHLKAPGIDGFPAIFFQSMSTIFGNCINEVQGAFIAGSHVLDNVLITYEAIHSLKMKKKGNKVNFAIKLDMSKGYDRVEWDFLAGMMMHLGFHADWIVLIMRCVCSVSYSVSLNASNCEWFSPSRCLR</sequence>
<dbReference type="OrthoDB" id="1748983at2759"/>
<keyword evidence="1" id="KW-0695">RNA-directed DNA polymerase</keyword>
<keyword evidence="1" id="KW-0808">Transferase</keyword>
<name>A0A5B6VJF2_9ROSI</name>
<dbReference type="EMBL" id="SMMG02000006">
    <property type="protein sequence ID" value="KAA3469409.1"/>
    <property type="molecule type" value="Genomic_DNA"/>
</dbReference>
<gene>
    <name evidence="1" type="ORF">EPI10_015201</name>
</gene>
<dbReference type="AlphaFoldDB" id="A0A5B6VJF2"/>
<evidence type="ECO:0000313" key="1">
    <source>
        <dbReference type="EMBL" id="KAA3469409.1"/>
    </source>
</evidence>
<dbReference type="PANTHER" id="PTHR46890:SF48">
    <property type="entry name" value="RNA-DIRECTED DNA POLYMERASE"/>
    <property type="match status" value="1"/>
</dbReference>
<dbReference type="InterPro" id="IPR052343">
    <property type="entry name" value="Retrotransposon-Effector_Assoc"/>
</dbReference>
<dbReference type="Proteomes" id="UP000325315">
    <property type="component" value="Unassembled WGS sequence"/>
</dbReference>
<dbReference type="GO" id="GO:0003964">
    <property type="term" value="F:RNA-directed DNA polymerase activity"/>
    <property type="evidence" value="ECO:0007669"/>
    <property type="project" value="UniProtKB-KW"/>
</dbReference>
<accession>A0A5B6VJF2</accession>
<protein>
    <submittedName>
        <fullName evidence="1">Reverse transcriptase</fullName>
    </submittedName>
</protein>